<sequence>MADMLTSPNMLPPAVLQKLFRFNLVRVHFKSDVALTEYSNFNYDALSVGMLASFMRLRMKSLKKGQEEEVVYDLKCIFLKMGKLSKYLVAGTLRSISSNSTYSPQRIKFQHAHALLVPQVLYGLEVVVGTTAGNFLRLSRIINSMVRYVYGLRGRENGSEYLATFCMK</sequence>
<dbReference type="EnsemblMetazoa" id="GAUT010834-RA">
    <property type="protein sequence ID" value="GAUT010834-PA"/>
    <property type="gene ID" value="GAUT010834"/>
</dbReference>
<organism evidence="1 2">
    <name type="scientific">Glossina austeni</name>
    <name type="common">Savannah tsetse fly</name>
    <dbReference type="NCBI Taxonomy" id="7395"/>
    <lineage>
        <taxon>Eukaryota</taxon>
        <taxon>Metazoa</taxon>
        <taxon>Ecdysozoa</taxon>
        <taxon>Arthropoda</taxon>
        <taxon>Hexapoda</taxon>
        <taxon>Insecta</taxon>
        <taxon>Pterygota</taxon>
        <taxon>Neoptera</taxon>
        <taxon>Endopterygota</taxon>
        <taxon>Diptera</taxon>
        <taxon>Brachycera</taxon>
        <taxon>Muscomorpha</taxon>
        <taxon>Hippoboscoidea</taxon>
        <taxon>Glossinidae</taxon>
        <taxon>Glossina</taxon>
    </lineage>
</organism>
<evidence type="ECO:0000313" key="2">
    <source>
        <dbReference type="Proteomes" id="UP000078200"/>
    </source>
</evidence>
<proteinExistence type="predicted"/>
<evidence type="ECO:0000313" key="1">
    <source>
        <dbReference type="EnsemblMetazoa" id="GAUT010834-PA"/>
    </source>
</evidence>
<name>A0A1A9UP29_GLOAU</name>
<keyword evidence="2" id="KW-1185">Reference proteome</keyword>
<dbReference type="VEuPathDB" id="VectorBase:GAUT010834"/>
<dbReference type="Proteomes" id="UP000078200">
    <property type="component" value="Unassembled WGS sequence"/>
</dbReference>
<dbReference type="AlphaFoldDB" id="A0A1A9UP29"/>
<reference evidence="1" key="1">
    <citation type="submission" date="2020-05" db="UniProtKB">
        <authorList>
            <consortium name="EnsemblMetazoa"/>
        </authorList>
    </citation>
    <scope>IDENTIFICATION</scope>
    <source>
        <strain evidence="1">TTRI</strain>
    </source>
</reference>
<accession>A0A1A9UP29</accession>
<protein>
    <submittedName>
        <fullName evidence="1">Uncharacterized protein</fullName>
    </submittedName>
</protein>